<comment type="caution">
    <text evidence="1">The sequence shown here is derived from an EMBL/GenBank/DDBJ whole genome shotgun (WGS) entry which is preliminary data.</text>
</comment>
<gene>
    <name evidence="1" type="ORF">PS435_04755</name>
</gene>
<dbReference type="EMBL" id="JAQSGK010000009">
    <property type="protein sequence ID" value="MEE6715163.1"/>
    <property type="molecule type" value="Genomic_DNA"/>
</dbReference>
<protein>
    <submittedName>
        <fullName evidence="1">Uncharacterized protein</fullName>
    </submittedName>
</protein>
<dbReference type="Proteomes" id="UP001330016">
    <property type="component" value="Unassembled WGS sequence"/>
</dbReference>
<evidence type="ECO:0000313" key="2">
    <source>
        <dbReference type="Proteomes" id="UP001330016"/>
    </source>
</evidence>
<dbReference type="RefSeq" id="WP_331243438.1">
    <property type="nucleotide sequence ID" value="NZ_JAQSGJ010000009.1"/>
</dbReference>
<proteinExistence type="predicted"/>
<organism evidence="1 2">
    <name type="scientific">Schleiferilactobacillus harbinensis</name>
    <dbReference type="NCBI Taxonomy" id="304207"/>
    <lineage>
        <taxon>Bacteria</taxon>
        <taxon>Bacillati</taxon>
        <taxon>Bacillota</taxon>
        <taxon>Bacilli</taxon>
        <taxon>Lactobacillales</taxon>
        <taxon>Lactobacillaceae</taxon>
        <taxon>Schleiferilactobacillus</taxon>
    </lineage>
</organism>
<sequence>MNYELINGVSPQSPAWPTFKQWAKEENAPFIVLQPLPGLLGVAKEQDIQLRSVIDFVTKRRYAKDSYRFFNEVPVPDGAEIFMSGDGVISIIYEGEIIGYVTTYANTRRAVKQIDYLNPDQTKDFTEEYAYDGNQYSNLFYYDNTLQQIQFLNNDGQIVVREYLYDGMINMITIEDPITGKVVTQYDDLTRFLTATVAKMVTAHDTVRIHYMGVELNVLKDSPAHNVLRLAEAPFDDQGTVRGFLPMILKDEINYVQEVEMSRAAYQALTVQNIPLEKATIIDDPLSDPK</sequence>
<reference evidence="1 2" key="1">
    <citation type="submission" date="2023-02" db="EMBL/GenBank/DDBJ databases">
        <title>The predominant lactic acid bacteria and yeasts involved in the spontaneous fermentation of millet during the production of the traditional porridge Hausa koko in Ghana.</title>
        <authorList>
            <person name="Atter A."/>
            <person name="Diaz M."/>
        </authorList>
    </citation>
    <scope>NUCLEOTIDE SEQUENCE [LARGE SCALE GENOMIC DNA]</scope>
    <source>
        <strain evidence="1 2">FI11640</strain>
    </source>
</reference>
<accession>A0ABU7SXT8</accession>
<keyword evidence="2" id="KW-1185">Reference proteome</keyword>
<evidence type="ECO:0000313" key="1">
    <source>
        <dbReference type="EMBL" id="MEE6715163.1"/>
    </source>
</evidence>
<name>A0ABU7SXT8_9LACO</name>